<evidence type="ECO:0000256" key="3">
    <source>
        <dbReference type="ARBA" id="ARBA00012967"/>
    </source>
</evidence>
<feature type="binding site" evidence="7">
    <location>
        <begin position="152"/>
        <end position="155"/>
    </location>
    <ligand>
        <name>substrate</name>
    </ligand>
</feature>
<feature type="binding site" evidence="7">
    <location>
        <begin position="122"/>
        <end position="124"/>
    </location>
    <ligand>
        <name>NAD(+)</name>
        <dbReference type="ChEBI" id="CHEBI:57540"/>
    </ligand>
</feature>
<comment type="subcellular location">
    <subcellularLocation>
        <location evidence="7">Cytoplasm</location>
    </subcellularLocation>
</comment>
<comment type="function">
    <text evidence="7">Catalyzes the conversion of lactate to pyruvate.</text>
</comment>
<keyword evidence="7" id="KW-0963">Cytoplasm</keyword>
<name>A0A4V2NIE7_9MOLU</name>
<accession>A0A4V2NIE7</accession>
<comment type="similarity">
    <text evidence="2 7">Belongs to the LDH/MDH superfamily. LDH family.</text>
</comment>
<dbReference type="Pfam" id="PF02866">
    <property type="entry name" value="Ldh_1_C"/>
    <property type="match status" value="1"/>
</dbReference>
<dbReference type="Pfam" id="PF00056">
    <property type="entry name" value="Ldh_1_N"/>
    <property type="match status" value="1"/>
</dbReference>
<comment type="pathway">
    <text evidence="1 7">Fermentation; pyruvate fermentation to lactate; (S)-lactate from pyruvate: step 1/1.</text>
</comment>
<proteinExistence type="inferred from homology"/>
<dbReference type="RefSeq" id="WP_131598229.1">
    <property type="nucleotide sequence ID" value="NZ_CBDBYK010000003.1"/>
</dbReference>
<feature type="active site" description="Proton acceptor" evidence="7 8">
    <location>
        <position position="179"/>
    </location>
</feature>
<dbReference type="PANTHER" id="PTHR43128:SF16">
    <property type="entry name" value="L-LACTATE DEHYDROGENASE"/>
    <property type="match status" value="1"/>
</dbReference>
<dbReference type="GO" id="GO:0005737">
    <property type="term" value="C:cytoplasm"/>
    <property type="evidence" value="ECO:0007669"/>
    <property type="project" value="UniProtKB-SubCell"/>
</dbReference>
<feature type="binding site" evidence="7 9">
    <location>
        <position position="38"/>
    </location>
    <ligand>
        <name>NAD(+)</name>
        <dbReference type="ChEBI" id="CHEBI:57540"/>
    </ligand>
</feature>
<comment type="catalytic activity">
    <reaction evidence="6 7">
        <text>(S)-lactate + NAD(+) = pyruvate + NADH + H(+)</text>
        <dbReference type="Rhea" id="RHEA:23444"/>
        <dbReference type="ChEBI" id="CHEBI:15361"/>
        <dbReference type="ChEBI" id="CHEBI:15378"/>
        <dbReference type="ChEBI" id="CHEBI:16651"/>
        <dbReference type="ChEBI" id="CHEBI:57540"/>
        <dbReference type="ChEBI" id="CHEBI:57945"/>
        <dbReference type="EC" id="1.1.1.27"/>
    </reaction>
</comment>
<dbReference type="InterPro" id="IPR036291">
    <property type="entry name" value="NAD(P)-bd_dom_sf"/>
</dbReference>
<keyword evidence="7" id="KW-0597">Phosphoprotein</keyword>
<dbReference type="EMBL" id="PSZO01000001">
    <property type="protein sequence ID" value="TCG12026.1"/>
    <property type="molecule type" value="Genomic_DNA"/>
</dbReference>
<dbReference type="HAMAP" id="MF_00488">
    <property type="entry name" value="Lactate_dehydrog"/>
    <property type="match status" value="1"/>
</dbReference>
<evidence type="ECO:0000259" key="11">
    <source>
        <dbReference type="Pfam" id="PF02866"/>
    </source>
</evidence>
<dbReference type="AlphaFoldDB" id="A0A4V2NIE7"/>
<feature type="modified residue" description="Phosphotyrosine" evidence="7">
    <location>
        <position position="223"/>
    </location>
</feature>
<keyword evidence="13" id="KW-1185">Reference proteome</keyword>
<dbReference type="PIRSF" id="PIRSF000102">
    <property type="entry name" value="Lac_mal_DH"/>
    <property type="match status" value="1"/>
</dbReference>
<evidence type="ECO:0000259" key="10">
    <source>
        <dbReference type="Pfam" id="PF00056"/>
    </source>
</evidence>
<feature type="domain" description="Lactate/malate dehydrogenase N-terminal" evidence="10">
    <location>
        <begin position="8"/>
        <end position="146"/>
    </location>
</feature>
<feature type="domain" description="Lactate/malate dehydrogenase C-terminal" evidence="11">
    <location>
        <begin position="149"/>
        <end position="314"/>
    </location>
</feature>
<feature type="binding site" evidence="9">
    <location>
        <begin position="13"/>
        <end position="18"/>
    </location>
    <ligand>
        <name>NAD(+)</name>
        <dbReference type="ChEBI" id="CHEBI:57540"/>
    </ligand>
</feature>
<feature type="binding site" evidence="7">
    <location>
        <begin position="124"/>
        <end position="127"/>
    </location>
    <ligand>
        <name>substrate</name>
    </ligand>
</feature>
<dbReference type="GO" id="GO:0006096">
    <property type="term" value="P:glycolytic process"/>
    <property type="evidence" value="ECO:0007669"/>
    <property type="project" value="UniProtKB-UniRule"/>
</dbReference>
<evidence type="ECO:0000256" key="9">
    <source>
        <dbReference type="PIRSR" id="PIRSR000102-3"/>
    </source>
</evidence>
<dbReference type="InterPro" id="IPR018177">
    <property type="entry name" value="L-lactate_DH_AS"/>
</dbReference>
<protein>
    <recommendedName>
        <fullName evidence="3 7">L-lactate dehydrogenase</fullName>
        <shortName evidence="7">L-LDH</shortName>
        <ecNumber evidence="3 7">1.1.1.27</ecNumber>
    </recommendedName>
</protein>
<feature type="binding site" evidence="7">
    <location>
        <position position="69"/>
    </location>
    <ligand>
        <name>NAD(+)</name>
        <dbReference type="ChEBI" id="CHEBI:57540"/>
    </ligand>
</feature>
<sequence length="320" mass="34898">MLKIKTRKVALIGAGAVGTSFLYSAMNRGVAEEYGIIDINKEGAMGNKLDLEDASPTNFYPYQTEVYEYEDLKDVDVLVITAGRPQKPGETRIEMVSDNAKIMSFIANSVKKSGFSGITIIASNPVDVMTQVYQEVTGFDSKKVIGSGTALDSARLQQAIALKINVAPQSIEAYVMGEHGDSAVSAFSSAMVGCKPFMDYVESGQVDKAELPKIHESVWKKAYEIINRKRATFYGIGSALASLTDSVLRNTRKVCTISAKLEGEYGEKDLYIGVPAIIGSEGIDNVLEIPLNKEEKAQFTKSAKMLRETMDSVRKTITNK</sequence>
<dbReference type="InterPro" id="IPR011304">
    <property type="entry name" value="L-lactate_DH"/>
</dbReference>
<organism evidence="12 13">
    <name type="scientific">Mycoplasma marinum</name>
    <dbReference type="NCBI Taxonomy" id="1937190"/>
    <lineage>
        <taxon>Bacteria</taxon>
        <taxon>Bacillati</taxon>
        <taxon>Mycoplasmatota</taxon>
        <taxon>Mollicutes</taxon>
        <taxon>Mycoplasmataceae</taxon>
        <taxon>Mycoplasma</taxon>
    </lineage>
</organism>
<dbReference type="SUPFAM" id="SSF51735">
    <property type="entry name" value="NAD(P)-binding Rossmann-fold domains"/>
    <property type="match status" value="1"/>
</dbReference>
<dbReference type="InterPro" id="IPR001557">
    <property type="entry name" value="L-lactate/malate_DH"/>
</dbReference>
<dbReference type="PRINTS" id="PR00086">
    <property type="entry name" value="LLDHDRGNASE"/>
</dbReference>
<feature type="binding site" evidence="7">
    <location>
        <position position="92"/>
    </location>
    <ligand>
        <name>substrate</name>
    </ligand>
</feature>
<dbReference type="NCBIfam" id="NF000824">
    <property type="entry name" value="PRK00066.1"/>
    <property type="match status" value="1"/>
</dbReference>
<evidence type="ECO:0000313" key="13">
    <source>
        <dbReference type="Proteomes" id="UP000294192"/>
    </source>
</evidence>
<evidence type="ECO:0000256" key="8">
    <source>
        <dbReference type="PIRSR" id="PIRSR000102-1"/>
    </source>
</evidence>
<comment type="caution">
    <text evidence="7">Lacks conserved residue(s) required for the propagation of feature annotation.</text>
</comment>
<dbReference type="Gene3D" id="3.90.110.10">
    <property type="entry name" value="Lactate dehydrogenase/glycoside hydrolase, family 4, C-terminal"/>
    <property type="match status" value="1"/>
</dbReference>
<dbReference type="EC" id="1.1.1.27" evidence="3 7"/>
<feature type="binding site" evidence="7">
    <location>
        <position position="147"/>
    </location>
    <ligand>
        <name>NAD(+)</name>
        <dbReference type="ChEBI" id="CHEBI:57540"/>
    </ligand>
</feature>
<evidence type="ECO:0000256" key="6">
    <source>
        <dbReference type="ARBA" id="ARBA00049258"/>
    </source>
</evidence>
<evidence type="ECO:0000256" key="1">
    <source>
        <dbReference type="ARBA" id="ARBA00004843"/>
    </source>
</evidence>
<keyword evidence="5 7" id="KW-0520">NAD</keyword>
<dbReference type="Proteomes" id="UP000294192">
    <property type="component" value="Unassembled WGS sequence"/>
</dbReference>
<dbReference type="CDD" id="cd05291">
    <property type="entry name" value="HicDH_like"/>
    <property type="match status" value="1"/>
</dbReference>
<feature type="binding site" evidence="7">
    <location>
        <position position="232"/>
    </location>
    <ligand>
        <name>substrate</name>
    </ligand>
</feature>
<comment type="caution">
    <text evidence="12">The sequence shown here is derived from an EMBL/GenBank/DDBJ whole genome shotgun (WGS) entry which is preliminary data.</text>
</comment>
<reference evidence="12 13" key="1">
    <citation type="submission" date="2018-02" db="EMBL/GenBank/DDBJ databases">
        <title>Mycoplasma marinum and Mycoplasma todarodis sp. nov., moderately halophilic and psychrotolerant mycoplasmas isolated from cephalopods.</title>
        <authorList>
            <person name="Viver T."/>
        </authorList>
    </citation>
    <scope>NUCLEOTIDE SEQUENCE [LARGE SCALE GENOMIC DNA]</scope>
    <source>
        <strain evidence="12 13">PE</strain>
    </source>
</reference>
<dbReference type="Gene3D" id="3.40.50.720">
    <property type="entry name" value="NAD(P)-binding Rossmann-like Domain"/>
    <property type="match status" value="1"/>
</dbReference>
<dbReference type="GO" id="GO:0006089">
    <property type="term" value="P:lactate metabolic process"/>
    <property type="evidence" value="ECO:0007669"/>
    <property type="project" value="TreeGrafter"/>
</dbReference>
<gene>
    <name evidence="7" type="primary">ldh</name>
    <name evidence="12" type="ORF">C4B24_00235</name>
</gene>
<dbReference type="NCBIfam" id="TIGR01771">
    <property type="entry name" value="L-LDH-NAD"/>
    <property type="match status" value="1"/>
</dbReference>
<dbReference type="InterPro" id="IPR015955">
    <property type="entry name" value="Lactate_DH/Glyco_Ohase_4_C"/>
</dbReference>
<feature type="binding site" evidence="7">
    <location>
        <position position="17"/>
    </location>
    <ligand>
        <name>NAD(+)</name>
        <dbReference type="ChEBI" id="CHEBI:57540"/>
    </ligand>
</feature>
<keyword evidence="4 7" id="KW-0560">Oxidoreductase</keyword>
<dbReference type="OrthoDB" id="9802969at2"/>
<dbReference type="GO" id="GO:0004459">
    <property type="term" value="F:L-lactate dehydrogenase (NAD+) activity"/>
    <property type="evidence" value="ECO:0007669"/>
    <property type="project" value="UniProtKB-UniRule"/>
</dbReference>
<evidence type="ECO:0000256" key="2">
    <source>
        <dbReference type="ARBA" id="ARBA00006054"/>
    </source>
</evidence>
<evidence type="ECO:0000256" key="7">
    <source>
        <dbReference type="HAMAP-Rule" id="MF_00488"/>
    </source>
</evidence>
<dbReference type="InterPro" id="IPR022383">
    <property type="entry name" value="Lactate/malate_DH_C"/>
</dbReference>
<evidence type="ECO:0000256" key="4">
    <source>
        <dbReference type="ARBA" id="ARBA00023002"/>
    </source>
</evidence>
<evidence type="ECO:0000313" key="12">
    <source>
        <dbReference type="EMBL" id="TCG12026.1"/>
    </source>
</evidence>
<dbReference type="UniPathway" id="UPA00554">
    <property type="reaction ID" value="UER00611"/>
</dbReference>
<dbReference type="SUPFAM" id="SSF56327">
    <property type="entry name" value="LDH C-terminal domain-like"/>
    <property type="match status" value="1"/>
</dbReference>
<dbReference type="PANTHER" id="PTHR43128">
    <property type="entry name" value="L-2-HYDROXYCARBOXYLATE DEHYDROGENASE (NAD(P)(+))"/>
    <property type="match status" value="1"/>
</dbReference>
<comment type="subunit">
    <text evidence="7">Homotetramer.</text>
</comment>
<feature type="binding site" evidence="7">
    <location>
        <position position="86"/>
    </location>
    <ligand>
        <name>substrate</name>
    </ligand>
</feature>
<dbReference type="InterPro" id="IPR001236">
    <property type="entry name" value="Lactate/malate_DH_N"/>
</dbReference>
<feature type="binding site" evidence="9">
    <location>
        <position position="99"/>
    </location>
    <ligand>
        <name>NAD(+)</name>
        <dbReference type="ChEBI" id="CHEBI:57540"/>
    </ligand>
</feature>
<evidence type="ECO:0000256" key="5">
    <source>
        <dbReference type="ARBA" id="ARBA00023027"/>
    </source>
</evidence>
<dbReference type="PROSITE" id="PS00064">
    <property type="entry name" value="L_LDH"/>
    <property type="match status" value="1"/>
</dbReference>